<dbReference type="InterPro" id="IPR011251">
    <property type="entry name" value="Luciferase-like_dom"/>
</dbReference>
<evidence type="ECO:0000256" key="4">
    <source>
        <dbReference type="ARBA" id="ARBA00023033"/>
    </source>
</evidence>
<dbReference type="GO" id="GO:0046306">
    <property type="term" value="P:alkanesulfonate catabolic process"/>
    <property type="evidence" value="ECO:0007669"/>
    <property type="project" value="TreeGrafter"/>
</dbReference>
<dbReference type="PANTHER" id="PTHR42847">
    <property type="entry name" value="ALKANESULFONATE MONOOXYGENASE"/>
    <property type="match status" value="1"/>
</dbReference>
<dbReference type="PANTHER" id="PTHR42847:SF4">
    <property type="entry name" value="ALKANESULFONATE MONOOXYGENASE-RELATED"/>
    <property type="match status" value="1"/>
</dbReference>
<feature type="domain" description="Luciferase-like" evidence="5">
    <location>
        <begin position="14"/>
        <end position="214"/>
    </location>
</feature>
<dbReference type="EMBL" id="QXGH01000009">
    <property type="protein sequence ID" value="RHW28587.1"/>
    <property type="molecule type" value="Genomic_DNA"/>
</dbReference>
<gene>
    <name evidence="6" type="ORF">D0Z08_01600</name>
</gene>
<evidence type="ECO:0000256" key="1">
    <source>
        <dbReference type="ARBA" id="ARBA00022630"/>
    </source>
</evidence>
<dbReference type="InterPro" id="IPR050172">
    <property type="entry name" value="SsuD_RutA_monooxygenase"/>
</dbReference>
<comment type="caution">
    <text evidence="6">The sequence shown here is derived from an EMBL/GenBank/DDBJ whole genome shotgun (WGS) entry which is preliminary data.</text>
</comment>
<keyword evidence="4" id="KW-0503">Monooxygenase</keyword>
<keyword evidence="7" id="KW-1185">Reference proteome</keyword>
<reference evidence="6 7" key="1">
    <citation type="submission" date="2018-09" db="EMBL/GenBank/DDBJ databases">
        <title>Genome sequencing of Nocardioides immobilis CCTCC AB 2017083 for comparison to Nocardioides silvaticus.</title>
        <authorList>
            <person name="Li C."/>
            <person name="Wang G."/>
        </authorList>
    </citation>
    <scope>NUCLEOTIDE SEQUENCE [LARGE SCALE GENOMIC DNA]</scope>
    <source>
        <strain evidence="6 7">CCTCC AB 2017083</strain>
    </source>
</reference>
<evidence type="ECO:0000313" key="6">
    <source>
        <dbReference type="EMBL" id="RHW28587.1"/>
    </source>
</evidence>
<evidence type="ECO:0000256" key="3">
    <source>
        <dbReference type="ARBA" id="ARBA00023002"/>
    </source>
</evidence>
<keyword evidence="1" id="KW-0285">Flavoprotein</keyword>
<proteinExistence type="predicted"/>
<accession>A0A417Y7X5</accession>
<evidence type="ECO:0000256" key="2">
    <source>
        <dbReference type="ARBA" id="ARBA00022643"/>
    </source>
</evidence>
<evidence type="ECO:0000313" key="7">
    <source>
        <dbReference type="Proteomes" id="UP000283644"/>
    </source>
</evidence>
<dbReference type="Pfam" id="PF00296">
    <property type="entry name" value="Bac_luciferase"/>
    <property type="match status" value="1"/>
</dbReference>
<dbReference type="Gene3D" id="3.20.20.30">
    <property type="entry name" value="Luciferase-like domain"/>
    <property type="match status" value="1"/>
</dbReference>
<name>A0A417Y7X5_9ACTN</name>
<keyword evidence="2" id="KW-0288">FMN</keyword>
<dbReference type="GO" id="GO:0008726">
    <property type="term" value="F:alkanesulfonate monooxygenase activity"/>
    <property type="evidence" value="ECO:0007669"/>
    <property type="project" value="TreeGrafter"/>
</dbReference>
<organism evidence="6 7">
    <name type="scientific">Nocardioides immobilis</name>
    <dbReference type="NCBI Taxonomy" id="2049295"/>
    <lineage>
        <taxon>Bacteria</taxon>
        <taxon>Bacillati</taxon>
        <taxon>Actinomycetota</taxon>
        <taxon>Actinomycetes</taxon>
        <taxon>Propionibacteriales</taxon>
        <taxon>Nocardioidaceae</taxon>
        <taxon>Nocardioides</taxon>
    </lineage>
</organism>
<dbReference type="OrthoDB" id="143323at2"/>
<dbReference type="SUPFAM" id="SSF51679">
    <property type="entry name" value="Bacterial luciferase-like"/>
    <property type="match status" value="1"/>
</dbReference>
<dbReference type="InterPro" id="IPR036661">
    <property type="entry name" value="Luciferase-like_sf"/>
</dbReference>
<dbReference type="RefSeq" id="WP_118921977.1">
    <property type="nucleotide sequence ID" value="NZ_QXGH01000009.1"/>
</dbReference>
<evidence type="ECO:0000259" key="5">
    <source>
        <dbReference type="Pfam" id="PF00296"/>
    </source>
</evidence>
<protein>
    <submittedName>
        <fullName evidence="6">LLM class flavin-dependent oxidoreductase</fullName>
    </submittedName>
</protein>
<dbReference type="Proteomes" id="UP000283644">
    <property type="component" value="Unassembled WGS sequence"/>
</dbReference>
<keyword evidence="3" id="KW-0560">Oxidoreductase</keyword>
<dbReference type="AlphaFoldDB" id="A0A417Y7X5"/>
<sequence length="304" mass="33314">MTAQTHRSGSVVRFGVFIPQLKTDVPTMLEQARTAEAAGFHSFWVMDHLLAPGAPPSDTLESWTLLTALAGATTTLRFGHLVGCAPFRHPSLLAKMAATFDQISGGRLELGLGWGSVESELTAFGFEPGSRRQRSESLGETLQILNLMFTGDTFDFDGRYFQLQGAYGLPRPVQPRIPVHIGGGGRQLTMPLVAAHADWWNCIGSARDRLEELAPMRGSARISAQYAVGLVHREEDRDAVADRVARRMPESAWGRPLVGTPDELVELFRAERSRGVALCVVRFDDFGTPETLRRFGAEVIPALD</sequence>